<feature type="signal peptide" evidence="1">
    <location>
        <begin position="1"/>
        <end position="28"/>
    </location>
</feature>
<name>A0ABW2DJ01_9BACT</name>
<reference evidence="3" key="1">
    <citation type="journal article" date="2019" name="Int. J. Syst. Evol. Microbiol.">
        <title>The Global Catalogue of Microorganisms (GCM) 10K type strain sequencing project: providing services to taxonomists for standard genome sequencing and annotation.</title>
        <authorList>
            <consortium name="The Broad Institute Genomics Platform"/>
            <consortium name="The Broad Institute Genome Sequencing Center for Infectious Disease"/>
            <person name="Wu L."/>
            <person name="Ma J."/>
        </authorList>
    </citation>
    <scope>NUCLEOTIDE SEQUENCE [LARGE SCALE GENOMIC DNA]</scope>
    <source>
        <strain evidence="3">CGMCC 4.7393</strain>
    </source>
</reference>
<organism evidence="2 3">
    <name type="scientific">Rufibacter roseus</name>
    <dbReference type="NCBI Taxonomy" id="1567108"/>
    <lineage>
        <taxon>Bacteria</taxon>
        <taxon>Pseudomonadati</taxon>
        <taxon>Bacteroidota</taxon>
        <taxon>Cytophagia</taxon>
        <taxon>Cytophagales</taxon>
        <taxon>Hymenobacteraceae</taxon>
        <taxon>Rufibacter</taxon>
    </lineage>
</organism>
<evidence type="ECO:0000313" key="3">
    <source>
        <dbReference type="Proteomes" id="UP001596405"/>
    </source>
</evidence>
<sequence>MNLKTFFSLSFFTLLICLLSAGSGACLAQENAEAVLLINGKKADQKSSVKLAALGKSIEIKVPVENGLQVTVYLVRGYRPIKVQKFESAAHLKNFDFGAWFKNQSQTGTTTAEEDNTRFDIARPGDRLVLEVAWPGGGNVYSVVLQ</sequence>
<keyword evidence="1" id="KW-0732">Signal</keyword>
<dbReference type="EMBL" id="JBHSYQ010000003">
    <property type="protein sequence ID" value="MFC6997003.1"/>
    <property type="molecule type" value="Genomic_DNA"/>
</dbReference>
<dbReference type="Proteomes" id="UP001596405">
    <property type="component" value="Unassembled WGS sequence"/>
</dbReference>
<gene>
    <name evidence="2" type="ORF">ACFQHR_05165</name>
</gene>
<evidence type="ECO:0008006" key="4">
    <source>
        <dbReference type="Google" id="ProtNLM"/>
    </source>
</evidence>
<evidence type="ECO:0000313" key="2">
    <source>
        <dbReference type="EMBL" id="MFC6997003.1"/>
    </source>
</evidence>
<dbReference type="PROSITE" id="PS51257">
    <property type="entry name" value="PROKAR_LIPOPROTEIN"/>
    <property type="match status" value="1"/>
</dbReference>
<protein>
    <recommendedName>
        <fullName evidence="4">PEGA domain-containing protein</fullName>
    </recommendedName>
</protein>
<accession>A0ABW2DJ01</accession>
<proteinExistence type="predicted"/>
<evidence type="ECO:0000256" key="1">
    <source>
        <dbReference type="SAM" id="SignalP"/>
    </source>
</evidence>
<comment type="caution">
    <text evidence="2">The sequence shown here is derived from an EMBL/GenBank/DDBJ whole genome shotgun (WGS) entry which is preliminary data.</text>
</comment>
<dbReference type="RefSeq" id="WP_066623178.1">
    <property type="nucleotide sequence ID" value="NZ_JBHSYQ010000003.1"/>
</dbReference>
<feature type="chain" id="PRO_5046714500" description="PEGA domain-containing protein" evidence="1">
    <location>
        <begin position="29"/>
        <end position="146"/>
    </location>
</feature>
<keyword evidence="3" id="KW-1185">Reference proteome</keyword>